<dbReference type="EMBL" id="SMTL01000003">
    <property type="protein sequence ID" value="TDK35365.1"/>
    <property type="molecule type" value="Genomic_DNA"/>
</dbReference>
<comment type="caution">
    <text evidence="2">The sequence shown here is derived from an EMBL/GenBank/DDBJ whole genome shotgun (WGS) entry which is preliminary data.</text>
</comment>
<name>A0A4R5UHE3_9HYPH</name>
<reference evidence="2 3" key="1">
    <citation type="submission" date="2019-03" db="EMBL/GenBank/DDBJ databases">
        <title>Rhizobium sp. nov., an bacterium isolated from biocrust in Mu Us Desert.</title>
        <authorList>
            <person name="Lixiong L."/>
        </authorList>
    </citation>
    <scope>NUCLEOTIDE SEQUENCE [LARGE SCALE GENOMIC DNA]</scope>
    <source>
        <strain evidence="2 3">SPY-1</strain>
    </source>
</reference>
<sequence length="131" mass="13465">MAKKKKNLIPKEIAGFKVPKVIRKSSALKALLASDTGRGILASALTAGAGAAASVLMGEREDIAAAGKKGARKTAGAFGIASEALESAASAAMAVVKDSATSMLPKDVRKKSKESSSEEKKERPFANAVRH</sequence>
<organism evidence="2 3">
    <name type="scientific">Rhizobium deserti</name>
    <dbReference type="NCBI Taxonomy" id="2547961"/>
    <lineage>
        <taxon>Bacteria</taxon>
        <taxon>Pseudomonadati</taxon>
        <taxon>Pseudomonadota</taxon>
        <taxon>Alphaproteobacteria</taxon>
        <taxon>Hyphomicrobiales</taxon>
        <taxon>Rhizobiaceae</taxon>
        <taxon>Rhizobium/Agrobacterium group</taxon>
        <taxon>Rhizobium</taxon>
    </lineage>
</organism>
<dbReference type="AlphaFoldDB" id="A0A4R5UHE3"/>
<protein>
    <submittedName>
        <fullName evidence="2">Uncharacterized protein</fullName>
    </submittedName>
</protein>
<dbReference type="Proteomes" id="UP000295238">
    <property type="component" value="Unassembled WGS sequence"/>
</dbReference>
<evidence type="ECO:0000313" key="3">
    <source>
        <dbReference type="Proteomes" id="UP000295238"/>
    </source>
</evidence>
<dbReference type="OrthoDB" id="7211088at2"/>
<proteinExistence type="predicted"/>
<keyword evidence="3" id="KW-1185">Reference proteome</keyword>
<evidence type="ECO:0000256" key="1">
    <source>
        <dbReference type="SAM" id="MobiDB-lite"/>
    </source>
</evidence>
<gene>
    <name evidence="2" type="ORF">E2F50_14055</name>
</gene>
<evidence type="ECO:0000313" key="2">
    <source>
        <dbReference type="EMBL" id="TDK35365.1"/>
    </source>
</evidence>
<accession>A0A4R5UHE3</accession>
<dbReference type="RefSeq" id="WP_133316787.1">
    <property type="nucleotide sequence ID" value="NZ_SMTL01000003.1"/>
</dbReference>
<feature type="region of interest" description="Disordered" evidence="1">
    <location>
        <begin position="103"/>
        <end position="131"/>
    </location>
</feature>
<feature type="compositionally biased region" description="Basic and acidic residues" evidence="1">
    <location>
        <begin position="113"/>
        <end position="124"/>
    </location>
</feature>